<feature type="region of interest" description="Disordered" evidence="1">
    <location>
        <begin position="60"/>
        <end position="79"/>
    </location>
</feature>
<dbReference type="EMBL" id="LXQA010197228">
    <property type="protein sequence ID" value="MCI32612.1"/>
    <property type="molecule type" value="Genomic_DNA"/>
</dbReference>
<organism evidence="2 3">
    <name type="scientific">Trifolium medium</name>
    <dbReference type="NCBI Taxonomy" id="97028"/>
    <lineage>
        <taxon>Eukaryota</taxon>
        <taxon>Viridiplantae</taxon>
        <taxon>Streptophyta</taxon>
        <taxon>Embryophyta</taxon>
        <taxon>Tracheophyta</taxon>
        <taxon>Spermatophyta</taxon>
        <taxon>Magnoliopsida</taxon>
        <taxon>eudicotyledons</taxon>
        <taxon>Gunneridae</taxon>
        <taxon>Pentapetalae</taxon>
        <taxon>rosids</taxon>
        <taxon>fabids</taxon>
        <taxon>Fabales</taxon>
        <taxon>Fabaceae</taxon>
        <taxon>Papilionoideae</taxon>
        <taxon>50 kb inversion clade</taxon>
        <taxon>NPAAA clade</taxon>
        <taxon>Hologalegina</taxon>
        <taxon>IRL clade</taxon>
        <taxon>Trifolieae</taxon>
        <taxon>Trifolium</taxon>
    </lineage>
</organism>
<evidence type="ECO:0000313" key="2">
    <source>
        <dbReference type="EMBL" id="MCI32612.1"/>
    </source>
</evidence>
<name>A0A392R922_9FABA</name>
<comment type="caution">
    <text evidence="2">The sequence shown here is derived from an EMBL/GenBank/DDBJ whole genome shotgun (WGS) entry which is preliminary data.</text>
</comment>
<dbReference type="AlphaFoldDB" id="A0A392R922"/>
<dbReference type="Proteomes" id="UP000265520">
    <property type="component" value="Unassembled WGS sequence"/>
</dbReference>
<reference evidence="2 3" key="1">
    <citation type="journal article" date="2018" name="Front. Plant Sci.">
        <title>Red Clover (Trifolium pratense) and Zigzag Clover (T. medium) - A Picture of Genomic Similarities and Differences.</title>
        <authorList>
            <person name="Dluhosova J."/>
            <person name="Istvanek J."/>
            <person name="Nedelnik J."/>
            <person name="Repkova J."/>
        </authorList>
    </citation>
    <scope>NUCLEOTIDE SEQUENCE [LARGE SCALE GENOMIC DNA]</scope>
    <source>
        <strain evidence="3">cv. 10/8</strain>
        <tissue evidence="2">Leaf</tissue>
    </source>
</reference>
<feature type="non-terminal residue" evidence="2">
    <location>
        <position position="1"/>
    </location>
</feature>
<feature type="compositionally biased region" description="Basic and acidic residues" evidence="1">
    <location>
        <begin position="60"/>
        <end position="77"/>
    </location>
</feature>
<evidence type="ECO:0000313" key="3">
    <source>
        <dbReference type="Proteomes" id="UP000265520"/>
    </source>
</evidence>
<sequence length="126" mass="15569">GWDRGDWIEVRSRRRKERREAEEGHHRQREVSRFRNDRQRSLSPWQTRLQDRSRLGVNHRYRDSRFDDHSPYGRRQDMYGVGNSRLQQSYHHRCPTSYQHHDHDGYTGQWIKETQNYKHTGYGNKF</sequence>
<feature type="region of interest" description="Disordered" evidence="1">
    <location>
        <begin position="13"/>
        <end position="49"/>
    </location>
</feature>
<feature type="compositionally biased region" description="Basic and acidic residues" evidence="1">
    <location>
        <begin position="18"/>
        <end position="40"/>
    </location>
</feature>
<protein>
    <submittedName>
        <fullName evidence="2">Uncharacterized protein</fullName>
    </submittedName>
</protein>
<proteinExistence type="predicted"/>
<accession>A0A392R922</accession>
<keyword evidence="3" id="KW-1185">Reference proteome</keyword>
<evidence type="ECO:0000256" key="1">
    <source>
        <dbReference type="SAM" id="MobiDB-lite"/>
    </source>
</evidence>